<dbReference type="EMBL" id="SYVO01000019">
    <property type="protein sequence ID" value="TKG10768.1"/>
    <property type="molecule type" value="Genomic_DNA"/>
</dbReference>
<name>A0A4U2BAH8_9VIBR</name>
<dbReference type="RefSeq" id="WP_017111432.1">
    <property type="nucleotide sequence ID" value="NZ_MCSJ01000035.1"/>
</dbReference>
<dbReference type="AlphaFoldDB" id="A0A4U2BAH8"/>
<evidence type="ECO:0000313" key="1">
    <source>
        <dbReference type="EMBL" id="TKG10768.1"/>
    </source>
</evidence>
<reference evidence="1 2" key="1">
    <citation type="submission" date="2019-04" db="EMBL/GenBank/DDBJ databases">
        <title>A reverse ecology approach based on a biological definition of microbial populations.</title>
        <authorList>
            <person name="Arevalo P."/>
            <person name="Vaninsberghe D."/>
            <person name="Elsherbini J."/>
            <person name="Gore J."/>
            <person name="Polz M."/>
        </authorList>
    </citation>
    <scope>NUCLEOTIDE SEQUENCE [LARGE SCALE GENOMIC DNA]</scope>
    <source>
        <strain evidence="1 2">10N.222.48.A1</strain>
    </source>
</reference>
<proteinExistence type="predicted"/>
<evidence type="ECO:0000313" key="2">
    <source>
        <dbReference type="Proteomes" id="UP000305840"/>
    </source>
</evidence>
<accession>A0A4U2BAH8</accession>
<dbReference type="Proteomes" id="UP000305840">
    <property type="component" value="Unassembled WGS sequence"/>
</dbReference>
<comment type="caution">
    <text evidence="1">The sequence shown here is derived from an EMBL/GenBank/DDBJ whole genome shotgun (WGS) entry which is preliminary data.</text>
</comment>
<protein>
    <submittedName>
        <fullName evidence="1">Uncharacterized protein</fullName>
    </submittedName>
</protein>
<organism evidence="1 2">
    <name type="scientific">Vibrio lentus</name>
    <dbReference type="NCBI Taxonomy" id="136468"/>
    <lineage>
        <taxon>Bacteria</taxon>
        <taxon>Pseudomonadati</taxon>
        <taxon>Pseudomonadota</taxon>
        <taxon>Gammaproteobacteria</taxon>
        <taxon>Vibrionales</taxon>
        <taxon>Vibrionaceae</taxon>
        <taxon>Vibrio</taxon>
    </lineage>
</organism>
<sequence length="169" mass="20184">MKPAITPEEAHSHFDVKKIRRIEYYSIELENPRRWVYYFRLIHEPVFVEIYHPDGKATARYLKQLSRDSREAHNMYIRCAMKSVYLEGIELHYEEARKELDIIKAMTPTGQQLYLSAGASIGQDRKLEEWKQALKGVMAYEQSRIEYRKRFISLVTQEWIDALPLKMRT</sequence>
<gene>
    <name evidence="1" type="ORF">FCV91_07510</name>
</gene>